<evidence type="ECO:0000313" key="2">
    <source>
        <dbReference type="EMBL" id="RLG70211.1"/>
    </source>
</evidence>
<gene>
    <name evidence="2" type="ORF">DRO07_00730</name>
</gene>
<dbReference type="AlphaFoldDB" id="A0A497JJT3"/>
<sequence>MVKNRSAWILVLLTFFLPNLAAFCIDDPNIVEQQYSFLSSLKEQLIEKEPLRSDDLQVLRSGIIAEIELSDSSVISWKAYNTIPVKIELTSSQLKGTRMYYSLLDSQQNLLNFNDSLLVWTYNGNAIVDSFKARTEECRHTNINAALLNLQNFNGQKIVAYAFLPRGAKLQIHCFTGSGQLNVYYFDGSMRTLKLSKESSAKIVTLGYLGTESLNISDIIELIRENKVCVERSANKIRLRWNPEAIFSIQQTGQQQEVQAPLEPDSDSDGIPDTSDSCPTQPETFNGYDDSDGCPDSLPNKPETQVSNYEQIRTSNSMAEYNFIFLPLQWNDSLNATSGTYVESVDRIMNYFIQKTGLQGCNKISKIVMSKEEVRDCGLESINLSCIDTSQAPTLVLNCVQKKRGININSSNNTAIALTNFPNLSKRVSNGCKPIAATTTLFGQPIIVIATNKTDFVLAHELGHRLFYFCDQYDVAEYVNQDFMLKRARMPAFNPGCQNKYPGPYSVVGNRVQALKRYDVSFIGGRFLMSGNPSESCPSYPRCSYEVGDFITCCPNMNKAAALVDCTGRFIPITTTSSSKTRGVSIMGPAFRSSGYMVNIPRDFDCFEKEAIRRTIRC</sequence>
<dbReference type="Gene3D" id="4.10.1080.10">
    <property type="entry name" value="TSP type-3 repeat"/>
    <property type="match status" value="1"/>
</dbReference>
<proteinExistence type="predicted"/>
<protein>
    <submittedName>
        <fullName evidence="2">Uncharacterized protein</fullName>
    </submittedName>
</protein>
<dbReference type="GO" id="GO:0005509">
    <property type="term" value="F:calcium ion binding"/>
    <property type="evidence" value="ECO:0007669"/>
    <property type="project" value="InterPro"/>
</dbReference>
<dbReference type="Proteomes" id="UP000277633">
    <property type="component" value="Unassembled WGS sequence"/>
</dbReference>
<evidence type="ECO:0000256" key="1">
    <source>
        <dbReference type="SAM" id="MobiDB-lite"/>
    </source>
</evidence>
<name>A0A497JJT3_9ARCH</name>
<reference evidence="2 3" key="1">
    <citation type="submission" date="2018-06" db="EMBL/GenBank/DDBJ databases">
        <title>Extensive metabolic versatility and redundancy in microbially diverse, dynamic hydrothermal sediments.</title>
        <authorList>
            <person name="Dombrowski N."/>
            <person name="Teske A."/>
            <person name="Baker B.J."/>
        </authorList>
    </citation>
    <scope>NUCLEOTIDE SEQUENCE [LARGE SCALE GENOMIC DNA]</scope>
    <source>
        <strain evidence="2">B9_G13</strain>
    </source>
</reference>
<feature type="compositionally biased region" description="Polar residues" evidence="1">
    <location>
        <begin position="274"/>
        <end position="284"/>
    </location>
</feature>
<feature type="region of interest" description="Disordered" evidence="1">
    <location>
        <begin position="250"/>
        <end position="306"/>
    </location>
</feature>
<comment type="caution">
    <text evidence="2">The sequence shown here is derived from an EMBL/GenBank/DDBJ whole genome shotgun (WGS) entry which is preliminary data.</text>
</comment>
<dbReference type="InterPro" id="IPR028974">
    <property type="entry name" value="TSP_type-3_rpt"/>
</dbReference>
<accession>A0A497JJT3</accession>
<organism evidence="2 3">
    <name type="scientific">Candidatus Iainarchaeum sp</name>
    <dbReference type="NCBI Taxonomy" id="3101447"/>
    <lineage>
        <taxon>Archaea</taxon>
        <taxon>Candidatus Iainarchaeota</taxon>
        <taxon>Candidatus Iainarchaeia</taxon>
        <taxon>Candidatus Iainarchaeales</taxon>
        <taxon>Candidatus Iainarchaeaceae</taxon>
        <taxon>Candidatus Iainarchaeum</taxon>
    </lineage>
</organism>
<dbReference type="EMBL" id="QMWO01000015">
    <property type="protein sequence ID" value="RLG70211.1"/>
    <property type="molecule type" value="Genomic_DNA"/>
</dbReference>
<dbReference type="SUPFAM" id="SSF103647">
    <property type="entry name" value="TSP type-3 repeat"/>
    <property type="match status" value="1"/>
</dbReference>
<evidence type="ECO:0000313" key="3">
    <source>
        <dbReference type="Proteomes" id="UP000277633"/>
    </source>
</evidence>